<evidence type="ECO:0000313" key="8">
    <source>
        <dbReference type="Proteomes" id="UP000321046"/>
    </source>
</evidence>
<evidence type="ECO:0000256" key="2">
    <source>
        <dbReference type="ARBA" id="ARBA00005297"/>
    </source>
</evidence>
<gene>
    <name evidence="7" type="ORF">FRC96_09795</name>
</gene>
<dbReference type="AlphaFoldDB" id="A0A5C6XE20"/>
<organism evidence="7 8">
    <name type="scientific">Lujinxingia vulgaris</name>
    <dbReference type="NCBI Taxonomy" id="2600176"/>
    <lineage>
        <taxon>Bacteria</taxon>
        <taxon>Deltaproteobacteria</taxon>
        <taxon>Bradymonadales</taxon>
        <taxon>Lujinxingiaceae</taxon>
        <taxon>Lujinxingia</taxon>
    </lineage>
</organism>
<evidence type="ECO:0000256" key="3">
    <source>
        <dbReference type="ARBA" id="ARBA00012824"/>
    </source>
</evidence>
<sequence>MSTHASQQPADGSAARLRLTSQIVGDDLCLAEIFERARTRTRAVYMRLPFSEAEGGDELVGLGCAWEAVFGDTDEGSGFASAHEALRAFDAMEGDVADARLFAYAAFDPPYTSQDDPTWSAFKRRALYLPELVLVRSGSQLVALTAHGDDESHTVLAQWLARLGDAPGPDQRPEPAAPRLPRDLQDEEARFTANVSNFVARARDTSSILEKIVYARRATVERSSPVALDRLITALNAEFSACATFALSPHPGAPTFIGATPETLVSAHRGQLQTMALAGTTRGRSTPQSPERAAAEEELLRSAKDRHEHRVVVDMITSSLARHGARPTCDETPRIRRLANVSHLETPIRAELTKSFGLLEAIDALHPTPAVCGQPRQAARERIAAEEGFDRGLYAGPFGVMTPAGEGRIFVALRCGLVQHKRALLFAGAGITAESDPQIEWAETHQKLAALHNALASEDAS</sequence>
<dbReference type="Gene3D" id="3.60.120.10">
    <property type="entry name" value="Anthranilate synthase"/>
    <property type="match status" value="1"/>
</dbReference>
<dbReference type="RefSeq" id="WP_146974313.1">
    <property type="nucleotide sequence ID" value="NZ_VOSL01000044.1"/>
</dbReference>
<evidence type="ECO:0000256" key="1">
    <source>
        <dbReference type="ARBA" id="ARBA00000799"/>
    </source>
</evidence>
<dbReference type="InterPro" id="IPR015890">
    <property type="entry name" value="Chorismate_C"/>
</dbReference>
<dbReference type="InterPro" id="IPR004561">
    <property type="entry name" value="IsoChor_synthase"/>
</dbReference>
<dbReference type="OrthoDB" id="9806579at2"/>
<comment type="similarity">
    <text evidence="2">Belongs to the isochorismate synthase family.</text>
</comment>
<keyword evidence="4 7" id="KW-0413">Isomerase</keyword>
<evidence type="ECO:0000259" key="6">
    <source>
        <dbReference type="Pfam" id="PF00425"/>
    </source>
</evidence>
<dbReference type="InterPro" id="IPR005801">
    <property type="entry name" value="ADC_synthase"/>
</dbReference>
<name>A0A5C6XE20_9DELT</name>
<dbReference type="Proteomes" id="UP000321046">
    <property type="component" value="Unassembled WGS sequence"/>
</dbReference>
<reference evidence="7 8" key="1">
    <citation type="submission" date="2019-08" db="EMBL/GenBank/DDBJ databases">
        <title>Bradymonadales sp. TMQ2.</title>
        <authorList>
            <person name="Liang Q."/>
        </authorList>
    </citation>
    <scope>NUCLEOTIDE SEQUENCE [LARGE SCALE GENOMIC DNA]</scope>
    <source>
        <strain evidence="7 8">TMQ2</strain>
    </source>
</reference>
<evidence type="ECO:0000313" key="7">
    <source>
        <dbReference type="EMBL" id="TXD36362.1"/>
    </source>
</evidence>
<evidence type="ECO:0000256" key="4">
    <source>
        <dbReference type="ARBA" id="ARBA00023235"/>
    </source>
</evidence>
<dbReference type="EMBL" id="VOSL01000044">
    <property type="protein sequence ID" value="TXD36362.1"/>
    <property type="molecule type" value="Genomic_DNA"/>
</dbReference>
<dbReference type="EC" id="5.4.4.2" evidence="3"/>
<proteinExistence type="inferred from homology"/>
<evidence type="ECO:0000256" key="5">
    <source>
        <dbReference type="ARBA" id="ARBA00041564"/>
    </source>
</evidence>
<dbReference type="PANTHER" id="PTHR42839:SF2">
    <property type="entry name" value="ISOCHORISMATE SYNTHASE ENTC"/>
    <property type="match status" value="1"/>
</dbReference>
<protein>
    <recommendedName>
        <fullName evidence="3">isochorismate synthase</fullName>
        <ecNumber evidence="3">5.4.4.2</ecNumber>
    </recommendedName>
    <alternativeName>
        <fullName evidence="5">Isochorismate mutase</fullName>
    </alternativeName>
</protein>
<dbReference type="Pfam" id="PF00425">
    <property type="entry name" value="Chorismate_bind"/>
    <property type="match status" value="1"/>
</dbReference>
<dbReference type="PANTHER" id="PTHR42839">
    <property type="entry name" value="ISOCHORISMATE SYNTHASE ENTC"/>
    <property type="match status" value="1"/>
</dbReference>
<comment type="caution">
    <text evidence="7">The sequence shown here is derived from an EMBL/GenBank/DDBJ whole genome shotgun (WGS) entry which is preliminary data.</text>
</comment>
<accession>A0A5C6XE20</accession>
<dbReference type="NCBIfam" id="TIGR00543">
    <property type="entry name" value="isochor_syn"/>
    <property type="match status" value="1"/>
</dbReference>
<comment type="catalytic activity">
    <reaction evidence="1">
        <text>chorismate = isochorismate</text>
        <dbReference type="Rhea" id="RHEA:18985"/>
        <dbReference type="ChEBI" id="CHEBI:29748"/>
        <dbReference type="ChEBI" id="CHEBI:29780"/>
        <dbReference type="EC" id="5.4.4.2"/>
    </reaction>
</comment>
<dbReference type="SUPFAM" id="SSF56322">
    <property type="entry name" value="ADC synthase"/>
    <property type="match status" value="1"/>
</dbReference>
<feature type="domain" description="Chorismate-utilising enzyme C-terminal" evidence="6">
    <location>
        <begin position="189"/>
        <end position="447"/>
    </location>
</feature>
<dbReference type="GO" id="GO:0008909">
    <property type="term" value="F:isochorismate synthase activity"/>
    <property type="evidence" value="ECO:0007669"/>
    <property type="project" value="UniProtKB-EC"/>
</dbReference>